<dbReference type="InterPro" id="IPR019496">
    <property type="entry name" value="NUFIP1_cons_dom"/>
</dbReference>
<feature type="region of interest" description="Disordered" evidence="1">
    <location>
        <begin position="510"/>
        <end position="530"/>
    </location>
</feature>
<dbReference type="GO" id="GO:0000492">
    <property type="term" value="P:box C/D snoRNP assembly"/>
    <property type="evidence" value="ECO:0007669"/>
    <property type="project" value="TreeGrafter"/>
</dbReference>
<evidence type="ECO:0000313" key="3">
    <source>
        <dbReference type="EMBL" id="KAK4424764.1"/>
    </source>
</evidence>
<feature type="compositionally biased region" description="Polar residues" evidence="1">
    <location>
        <begin position="8"/>
        <end position="22"/>
    </location>
</feature>
<dbReference type="GO" id="GO:0003723">
    <property type="term" value="F:RNA binding"/>
    <property type="evidence" value="ECO:0007669"/>
    <property type="project" value="InterPro"/>
</dbReference>
<name>A0AAE1Y6T5_9LAMI</name>
<feature type="region of interest" description="Disordered" evidence="1">
    <location>
        <begin position="380"/>
        <end position="413"/>
    </location>
</feature>
<evidence type="ECO:0000259" key="2">
    <source>
        <dbReference type="Pfam" id="PF10453"/>
    </source>
</evidence>
<organism evidence="3 4">
    <name type="scientific">Sesamum alatum</name>
    <dbReference type="NCBI Taxonomy" id="300844"/>
    <lineage>
        <taxon>Eukaryota</taxon>
        <taxon>Viridiplantae</taxon>
        <taxon>Streptophyta</taxon>
        <taxon>Embryophyta</taxon>
        <taxon>Tracheophyta</taxon>
        <taxon>Spermatophyta</taxon>
        <taxon>Magnoliopsida</taxon>
        <taxon>eudicotyledons</taxon>
        <taxon>Gunneridae</taxon>
        <taxon>Pentapetalae</taxon>
        <taxon>asterids</taxon>
        <taxon>lamiids</taxon>
        <taxon>Lamiales</taxon>
        <taxon>Pedaliaceae</taxon>
        <taxon>Sesamum</taxon>
    </lineage>
</organism>
<gene>
    <name evidence="3" type="ORF">Salat_1670000</name>
</gene>
<comment type="caution">
    <text evidence="3">The sequence shown here is derived from an EMBL/GenBank/DDBJ whole genome shotgun (WGS) entry which is preliminary data.</text>
</comment>
<evidence type="ECO:0000256" key="1">
    <source>
        <dbReference type="SAM" id="MobiDB-lite"/>
    </source>
</evidence>
<accession>A0AAE1Y6T5</accession>
<keyword evidence="4" id="KW-1185">Reference proteome</keyword>
<dbReference type="EMBL" id="JACGWO010000006">
    <property type="protein sequence ID" value="KAK4424764.1"/>
    <property type="molecule type" value="Genomic_DNA"/>
</dbReference>
<reference evidence="3" key="2">
    <citation type="journal article" date="2024" name="Plant">
        <title>Genomic evolution and insights into agronomic trait innovations of Sesamum species.</title>
        <authorList>
            <person name="Miao H."/>
            <person name="Wang L."/>
            <person name="Qu L."/>
            <person name="Liu H."/>
            <person name="Sun Y."/>
            <person name="Le M."/>
            <person name="Wang Q."/>
            <person name="Wei S."/>
            <person name="Zheng Y."/>
            <person name="Lin W."/>
            <person name="Duan Y."/>
            <person name="Cao H."/>
            <person name="Xiong S."/>
            <person name="Wang X."/>
            <person name="Wei L."/>
            <person name="Li C."/>
            <person name="Ma Q."/>
            <person name="Ju M."/>
            <person name="Zhao R."/>
            <person name="Li G."/>
            <person name="Mu C."/>
            <person name="Tian Q."/>
            <person name="Mei H."/>
            <person name="Zhang T."/>
            <person name="Gao T."/>
            <person name="Zhang H."/>
        </authorList>
    </citation>
    <scope>NUCLEOTIDE SEQUENCE</scope>
    <source>
        <strain evidence="3">3651</strain>
    </source>
</reference>
<dbReference type="PANTHER" id="PTHR13309:SF0">
    <property type="entry name" value="FMR1-INTERACTING PROTEIN NUFIP1"/>
    <property type="match status" value="1"/>
</dbReference>
<protein>
    <recommendedName>
        <fullName evidence="2">FMR1-interacting protein 1 conserved domain-containing protein</fullName>
    </recommendedName>
</protein>
<feature type="domain" description="FMR1-interacting protein 1 conserved" evidence="2">
    <location>
        <begin position="273"/>
        <end position="314"/>
    </location>
</feature>
<sequence>MLPHFNSHLRNPNNQLQINGANASAPPQVMGNPGNFGPNPIQVRPQFQVGILNNPQLVMPAFTNPNPYFAPPQFFPYPQGSVQNLSANSLPQLFTHNSVNQPQFLPNGQVNVPSLVQNVNQLLQMQMPNYCPQSSGLFPNALLGVSNGNGVMQQSVDGNGLKHINHNAAVTKDFGSPQAQRNQNVFSPGSAKLQNNNAGAATGMNDRNSSWRKSHHKNFIGNHKQDTSQRGFNKRQFHQRQNAQGNFKFNNENRGKGNKNNGVKNFNYSNSEQIQAGKKRSLVLNYTEQEIQQWREERRKNYPSNANMERLKQNPTQKDVTDTVAKIRRQQLKEVLAKQAELGCEVAEIPLCYLSDSETQTDRRQQASKVFGKRERFPNKFDKKGKFHQSDQFSKKQKPENDDSANLQEQSDRFTKKPRLANGCITKPCTDNKEPSLLKKLLNSDIKRDKKHLLQVFRFMVMNSFFENGPEKPLKFPVVVVKESGDVSELVEEPHAVKGDTPDALASTTAENSLVTTSNSNNSSHGGVEALDKNSASCSRIYVVAEDEGAKLQEVDKIMN</sequence>
<proteinExistence type="predicted"/>
<dbReference type="Pfam" id="PF10453">
    <property type="entry name" value="NUFIP1"/>
    <property type="match status" value="1"/>
</dbReference>
<dbReference type="Proteomes" id="UP001293254">
    <property type="component" value="Unassembled WGS sequence"/>
</dbReference>
<feature type="region of interest" description="Disordered" evidence="1">
    <location>
        <begin position="1"/>
        <end position="25"/>
    </location>
</feature>
<dbReference type="PANTHER" id="PTHR13309">
    <property type="entry name" value="NUCLEAR FRAGILE X MENTAL RETARDATION PROTEIN INTERACTING PROTEIN 1"/>
    <property type="match status" value="1"/>
</dbReference>
<reference evidence="3" key="1">
    <citation type="submission" date="2020-06" db="EMBL/GenBank/DDBJ databases">
        <authorList>
            <person name="Li T."/>
            <person name="Hu X."/>
            <person name="Zhang T."/>
            <person name="Song X."/>
            <person name="Zhang H."/>
            <person name="Dai N."/>
            <person name="Sheng W."/>
            <person name="Hou X."/>
            <person name="Wei L."/>
        </authorList>
    </citation>
    <scope>NUCLEOTIDE SEQUENCE</scope>
    <source>
        <strain evidence="3">3651</strain>
        <tissue evidence="3">Leaf</tissue>
    </source>
</reference>
<dbReference type="AlphaFoldDB" id="A0AAE1Y6T5"/>
<evidence type="ECO:0000313" key="4">
    <source>
        <dbReference type="Proteomes" id="UP001293254"/>
    </source>
</evidence>
<dbReference type="GO" id="GO:0005634">
    <property type="term" value="C:nucleus"/>
    <property type="evidence" value="ECO:0007669"/>
    <property type="project" value="TreeGrafter"/>
</dbReference>
<dbReference type="InterPro" id="IPR039136">
    <property type="entry name" value="NUFIP1-like"/>
</dbReference>